<evidence type="ECO:0000256" key="3">
    <source>
        <dbReference type="ARBA" id="ARBA00022692"/>
    </source>
</evidence>
<comment type="similarity">
    <text evidence="2">Belongs to the Cold-regulated 413 protein family.</text>
</comment>
<dbReference type="InParanoid" id="A0A200Q3Z5"/>
<evidence type="ECO:0000256" key="1">
    <source>
        <dbReference type="ARBA" id="ARBA00004141"/>
    </source>
</evidence>
<sequence length="162" mass="17421">MLLGGRGRNTHAESIINALYFLESSFSFVQLSKVIDHSYTDQLLFITALQFLALRVVGRWLAFISVLLQLSFPGPHPAQAFQSASMNLLVVVAPDFVAETVRDGWAGSVICLVIGCIFLAGHILGSGGFRNAFTTTAGILTSIGLSLLIVYPILALILHSTT</sequence>
<evidence type="ECO:0000256" key="6">
    <source>
        <dbReference type="SAM" id="Phobius"/>
    </source>
</evidence>
<dbReference type="Pfam" id="PF05562">
    <property type="entry name" value="WCOR413"/>
    <property type="match status" value="1"/>
</dbReference>
<dbReference type="EMBL" id="MVGT01003165">
    <property type="protein sequence ID" value="OVA05188.1"/>
    <property type="molecule type" value="Genomic_DNA"/>
</dbReference>
<keyword evidence="3 6" id="KW-0812">Transmembrane</keyword>
<evidence type="ECO:0000256" key="2">
    <source>
        <dbReference type="ARBA" id="ARBA00005852"/>
    </source>
</evidence>
<evidence type="ECO:0000256" key="5">
    <source>
        <dbReference type="ARBA" id="ARBA00023136"/>
    </source>
</evidence>
<proteinExistence type="inferred from homology"/>
<organism evidence="7 8">
    <name type="scientific">Macleaya cordata</name>
    <name type="common">Five-seeded plume-poppy</name>
    <name type="synonym">Bocconia cordata</name>
    <dbReference type="NCBI Taxonomy" id="56857"/>
    <lineage>
        <taxon>Eukaryota</taxon>
        <taxon>Viridiplantae</taxon>
        <taxon>Streptophyta</taxon>
        <taxon>Embryophyta</taxon>
        <taxon>Tracheophyta</taxon>
        <taxon>Spermatophyta</taxon>
        <taxon>Magnoliopsida</taxon>
        <taxon>Ranunculales</taxon>
        <taxon>Papaveraceae</taxon>
        <taxon>Papaveroideae</taxon>
        <taxon>Macleaya</taxon>
    </lineage>
</organism>
<comment type="subcellular location">
    <subcellularLocation>
        <location evidence="1">Membrane</location>
        <topology evidence="1">Multi-pass membrane protein</topology>
    </subcellularLocation>
</comment>
<dbReference type="InterPro" id="IPR008892">
    <property type="entry name" value="COR413"/>
</dbReference>
<dbReference type="Proteomes" id="UP000195402">
    <property type="component" value="Unassembled WGS sequence"/>
</dbReference>
<keyword evidence="8" id="KW-1185">Reference proteome</keyword>
<dbReference type="GO" id="GO:0016020">
    <property type="term" value="C:membrane"/>
    <property type="evidence" value="ECO:0007669"/>
    <property type="project" value="UniProtKB-SubCell"/>
</dbReference>
<gene>
    <name evidence="7" type="ORF">BVC80_8893g27</name>
</gene>
<accession>A0A200Q3Z5</accession>
<evidence type="ECO:0000313" key="7">
    <source>
        <dbReference type="EMBL" id="OVA05188.1"/>
    </source>
</evidence>
<dbReference type="AlphaFoldDB" id="A0A200Q3Z5"/>
<comment type="caution">
    <text evidence="7">The sequence shown here is derived from an EMBL/GenBank/DDBJ whole genome shotgun (WGS) entry which is preliminary data.</text>
</comment>
<feature type="transmembrane region" description="Helical" evidence="6">
    <location>
        <begin position="137"/>
        <end position="158"/>
    </location>
</feature>
<keyword evidence="5 6" id="KW-0472">Membrane</keyword>
<evidence type="ECO:0000313" key="8">
    <source>
        <dbReference type="Proteomes" id="UP000195402"/>
    </source>
</evidence>
<name>A0A200Q3Z5_MACCD</name>
<dbReference type="PANTHER" id="PTHR33596:SF23">
    <property type="entry name" value="COLD-REGULATED 413 PLASMA MEMBRANE PROTEIN 2"/>
    <property type="match status" value="1"/>
</dbReference>
<dbReference type="STRING" id="56857.A0A200Q3Z5"/>
<evidence type="ECO:0000256" key="4">
    <source>
        <dbReference type="ARBA" id="ARBA00022989"/>
    </source>
</evidence>
<reference evidence="7 8" key="1">
    <citation type="journal article" date="2017" name="Mol. Plant">
        <title>The Genome of Medicinal Plant Macleaya cordata Provides New Insights into Benzylisoquinoline Alkaloids Metabolism.</title>
        <authorList>
            <person name="Liu X."/>
            <person name="Liu Y."/>
            <person name="Huang P."/>
            <person name="Ma Y."/>
            <person name="Qing Z."/>
            <person name="Tang Q."/>
            <person name="Cao H."/>
            <person name="Cheng P."/>
            <person name="Zheng Y."/>
            <person name="Yuan Z."/>
            <person name="Zhou Y."/>
            <person name="Liu J."/>
            <person name="Tang Z."/>
            <person name="Zhuo Y."/>
            <person name="Zhang Y."/>
            <person name="Yu L."/>
            <person name="Huang J."/>
            <person name="Yang P."/>
            <person name="Peng Q."/>
            <person name="Zhang J."/>
            <person name="Jiang W."/>
            <person name="Zhang Z."/>
            <person name="Lin K."/>
            <person name="Ro D.K."/>
            <person name="Chen X."/>
            <person name="Xiong X."/>
            <person name="Shang Y."/>
            <person name="Huang S."/>
            <person name="Zeng J."/>
        </authorList>
    </citation>
    <scope>NUCLEOTIDE SEQUENCE [LARGE SCALE GENOMIC DNA]</scope>
    <source>
        <strain evidence="8">cv. BLH2017</strain>
        <tissue evidence="7">Root</tissue>
    </source>
</reference>
<dbReference type="PANTHER" id="PTHR33596">
    <property type="entry name" value="COLD-REGULATED 413 PLASMA MEMBRANE PROTEIN 2"/>
    <property type="match status" value="1"/>
</dbReference>
<protein>
    <submittedName>
        <fullName evidence="7">Cold acclimation WCOR413</fullName>
    </submittedName>
</protein>
<feature type="transmembrane region" description="Helical" evidence="6">
    <location>
        <begin position="105"/>
        <end position="125"/>
    </location>
</feature>
<keyword evidence="4 6" id="KW-1133">Transmembrane helix</keyword>